<dbReference type="InterPro" id="IPR001102">
    <property type="entry name" value="Transglutaminase_N"/>
</dbReference>
<dbReference type="Gene3D" id="2.60.40.10">
    <property type="entry name" value="Immunoglobulins"/>
    <property type="match status" value="3"/>
</dbReference>
<dbReference type="RefSeq" id="XP_029005272.1">
    <property type="nucleotide sequence ID" value="XM_029149439.3"/>
</dbReference>
<proteinExistence type="inferred from homology"/>
<evidence type="ECO:0000256" key="1">
    <source>
        <dbReference type="ARBA" id="ARBA00005968"/>
    </source>
</evidence>
<dbReference type="FunFam" id="2.60.40.10:FF:000090">
    <property type="entry name" value="Protein-glutamine gamma-glutamyltransferase 2"/>
    <property type="match status" value="1"/>
</dbReference>
<dbReference type="AlphaFoldDB" id="A0A6P7MFU0"/>
<dbReference type="PANTHER" id="PTHR11590:SF42">
    <property type="entry name" value="COAGULATION FACTOR XIII A CHAIN"/>
    <property type="match status" value="1"/>
</dbReference>
<dbReference type="InterPro" id="IPR014756">
    <property type="entry name" value="Ig_E-set"/>
</dbReference>
<name>A0A6P7MFU0_BETSP</name>
<evidence type="ECO:0000313" key="4">
    <source>
        <dbReference type="Proteomes" id="UP000515150"/>
    </source>
</evidence>
<feature type="active site" evidence="2">
    <location>
        <position position="395"/>
    </location>
</feature>
<feature type="active site" evidence="2">
    <location>
        <position position="372"/>
    </location>
</feature>
<dbReference type="KEGG" id="bspl:114854763"/>
<dbReference type="GO" id="GO:0072378">
    <property type="term" value="P:blood coagulation, fibrin clot formation"/>
    <property type="evidence" value="ECO:0007669"/>
    <property type="project" value="TreeGrafter"/>
</dbReference>
<keyword evidence="4" id="KW-1185">Reference proteome</keyword>
<dbReference type="Pfam" id="PF00868">
    <property type="entry name" value="Transglut_N"/>
    <property type="match status" value="1"/>
</dbReference>
<dbReference type="Proteomes" id="UP000515150">
    <property type="component" value="Chromosome 4"/>
</dbReference>
<accession>A0A6P7MFU0</accession>
<dbReference type="GO" id="GO:0003810">
    <property type="term" value="F:protein-glutamine gamma-glutamyltransferase activity"/>
    <property type="evidence" value="ECO:0007669"/>
    <property type="project" value="InterPro"/>
</dbReference>
<dbReference type="InterPro" id="IPR036985">
    <property type="entry name" value="Transglutaminase-like_sf"/>
</dbReference>
<dbReference type="InterPro" id="IPR050779">
    <property type="entry name" value="Transglutaminase"/>
</dbReference>
<dbReference type="SUPFAM" id="SSF81296">
    <property type="entry name" value="E set domains"/>
    <property type="match status" value="1"/>
</dbReference>
<dbReference type="SUPFAM" id="SSF54001">
    <property type="entry name" value="Cysteine proteinases"/>
    <property type="match status" value="1"/>
</dbReference>
<feature type="active site" evidence="2">
    <location>
        <position position="313"/>
    </location>
</feature>
<dbReference type="GeneID" id="114854763"/>
<dbReference type="Pfam" id="PF00927">
    <property type="entry name" value="Transglut_C"/>
    <property type="match status" value="2"/>
</dbReference>
<dbReference type="InterPro" id="IPR023608">
    <property type="entry name" value="Transglutaminase_animal"/>
</dbReference>
<dbReference type="PANTHER" id="PTHR11590">
    <property type="entry name" value="PROTEIN-GLUTAMINE GAMMA-GLUTAMYLTRANSFERASE"/>
    <property type="match status" value="1"/>
</dbReference>
<dbReference type="OrthoDB" id="437511at2759"/>
<dbReference type="InterPro" id="IPR038765">
    <property type="entry name" value="Papain-like_cys_pep_sf"/>
</dbReference>
<dbReference type="Gene3D" id="3.90.260.10">
    <property type="entry name" value="Transglutaminase-like"/>
    <property type="match status" value="1"/>
</dbReference>
<dbReference type="InterPro" id="IPR002931">
    <property type="entry name" value="Transglutaminase-like"/>
</dbReference>
<dbReference type="InterPro" id="IPR036238">
    <property type="entry name" value="Transglutaminase_C_sf"/>
</dbReference>
<evidence type="ECO:0000313" key="5">
    <source>
        <dbReference type="RefSeq" id="XP_029005272.1"/>
    </source>
</evidence>
<protein>
    <submittedName>
        <fullName evidence="5">Coagulation factor XIII A chain-like</fullName>
    </submittedName>
</protein>
<reference evidence="5" key="1">
    <citation type="submission" date="2025-08" db="UniProtKB">
        <authorList>
            <consortium name="RefSeq"/>
        </authorList>
    </citation>
    <scope>IDENTIFICATION</scope>
</reference>
<dbReference type="SMART" id="SM00460">
    <property type="entry name" value="TGc"/>
    <property type="match status" value="1"/>
</dbReference>
<dbReference type="PIRSF" id="PIRSF000459">
    <property type="entry name" value="TGM_EBP42"/>
    <property type="match status" value="1"/>
</dbReference>
<comment type="similarity">
    <text evidence="1">Belongs to the transglutaminase superfamily. Transglutaminase family.</text>
</comment>
<dbReference type="InParanoid" id="A0A6P7MFU0"/>
<dbReference type="SUPFAM" id="SSF49309">
    <property type="entry name" value="Transglutaminase, two C-terminal domains"/>
    <property type="match status" value="2"/>
</dbReference>
<organism evidence="4 5">
    <name type="scientific">Betta splendens</name>
    <name type="common">Siamese fighting fish</name>
    <dbReference type="NCBI Taxonomy" id="158456"/>
    <lineage>
        <taxon>Eukaryota</taxon>
        <taxon>Metazoa</taxon>
        <taxon>Chordata</taxon>
        <taxon>Craniata</taxon>
        <taxon>Vertebrata</taxon>
        <taxon>Euteleostomi</taxon>
        <taxon>Actinopterygii</taxon>
        <taxon>Neopterygii</taxon>
        <taxon>Teleostei</taxon>
        <taxon>Neoteleostei</taxon>
        <taxon>Acanthomorphata</taxon>
        <taxon>Anabantaria</taxon>
        <taxon>Anabantiformes</taxon>
        <taxon>Anabantoidei</taxon>
        <taxon>Osphronemidae</taxon>
        <taxon>Betta</taxon>
    </lineage>
</organism>
<evidence type="ECO:0000256" key="2">
    <source>
        <dbReference type="PIRSR" id="PIRSR000459-1"/>
    </source>
</evidence>
<dbReference type="FunFam" id="3.90.260.10:FF:000002">
    <property type="entry name" value="Erythrocyte membrane protein band 4.2"/>
    <property type="match status" value="1"/>
</dbReference>
<dbReference type="GO" id="GO:0007399">
    <property type="term" value="P:nervous system development"/>
    <property type="evidence" value="ECO:0007669"/>
    <property type="project" value="UniProtKB-ARBA"/>
</dbReference>
<feature type="domain" description="Transglutaminase-like" evidence="3">
    <location>
        <begin position="305"/>
        <end position="398"/>
    </location>
</feature>
<dbReference type="InterPro" id="IPR013783">
    <property type="entry name" value="Ig-like_fold"/>
</dbReference>
<sequence>MPTNERGRFNKPVPKANLVEIDDFLEFEHFADEDGSEAVPRTGPGASAVSVQNMDMCLQVNKSNHNTTAYNNRNLVVRRGLEFIVQVTFSRPLTAADDFQLEFLIGNDPSPTLDTYVVVTFGSRPGGPWSGRVVENKGQTLTLGITPPPDTIVGKYRSYVAVILPNGVQHTKRDAKTDLYLLFNAWNKDDAVFYADEPGRKEYVLSDHGVIYQGSFDNMTQRSWDYGQFEAGILDACIYILDASKMPVFDRGNVIKLTRMASAMLNSLDDDGVLVGNWSDDYSMGTSPTSWTGSVGILQQYIRTGLPVCFAQCWVYAAVFTSFLRCLGIPSRVITNFVSAHDNNGNIVINLVFNSDGSQNTTETKDTIWNYHCWTEAFMTRPDLPAGLEGWQVVDATPQETSGGFFRCGPASVAAIKEGLLCHPFDLKFCFAEVNSVVVSSTIDRYKKVTPFDVNHNYVGKAVLTKAIGSTSSENITISYKYPKGSRQDRVTMARAQEYITGKTHPDLPKSLLSVKINADQVQVGEDVKLEVVFTNQSEDSVTVSAHLSGLVTFYTGAPAATAFKNEDFTVTVDTNQTQRVPFHIKAQDYLTDQASLLNLSFSVSAQNEGESVSAIKLVSLKAPKLGMTVSKAARLQKQMFASLSFTNPMTFPLTDVTVTMESSGLITPRKQSYSTIPPLGSITWTESFIPQVVGLKYITASLDCKNLRGVTGFIAVSITP</sequence>
<gene>
    <name evidence="5" type="primary">LOC114854763</name>
</gene>
<evidence type="ECO:0000259" key="3">
    <source>
        <dbReference type="SMART" id="SM00460"/>
    </source>
</evidence>
<dbReference type="Pfam" id="PF01841">
    <property type="entry name" value="Transglut_core"/>
    <property type="match status" value="1"/>
</dbReference>
<dbReference type="InterPro" id="IPR008958">
    <property type="entry name" value="Transglutaminase_C"/>
</dbReference>